<gene>
    <name evidence="1" type="ORF">SAMN05192573_10846</name>
</gene>
<evidence type="ECO:0000313" key="1">
    <source>
        <dbReference type="EMBL" id="SDH27148.1"/>
    </source>
</evidence>
<dbReference type="RefSeq" id="WP_167516291.1">
    <property type="nucleotide sequence ID" value="NZ_CP071878.2"/>
</dbReference>
<name>A0A1G8B1U1_9SPHI</name>
<proteinExistence type="predicted"/>
<dbReference type="Proteomes" id="UP000199705">
    <property type="component" value="Unassembled WGS sequence"/>
</dbReference>
<sequence length="55" mass="6376">MNIIKQIGKILSERDTNPKFINSLKKVREADQIAESISKRLIELEKRARQQAVNL</sequence>
<dbReference type="AlphaFoldDB" id="A0A1G8B1U1"/>
<evidence type="ECO:0000313" key="2">
    <source>
        <dbReference type="Proteomes" id="UP000199705"/>
    </source>
</evidence>
<dbReference type="STRING" id="551996.SAMN05192573_10846"/>
<protein>
    <submittedName>
        <fullName evidence="1">Uncharacterized protein</fullName>
    </submittedName>
</protein>
<accession>A0A1G8B1U1</accession>
<reference evidence="2" key="1">
    <citation type="submission" date="2016-10" db="EMBL/GenBank/DDBJ databases">
        <authorList>
            <person name="Varghese N."/>
            <person name="Submissions S."/>
        </authorList>
    </citation>
    <scope>NUCLEOTIDE SEQUENCE [LARGE SCALE GENOMIC DNA]</scope>
    <source>
        <strain evidence="2">Gh-67</strain>
    </source>
</reference>
<organism evidence="1 2">
    <name type="scientific">Mucilaginibacter gossypii</name>
    <dbReference type="NCBI Taxonomy" id="551996"/>
    <lineage>
        <taxon>Bacteria</taxon>
        <taxon>Pseudomonadati</taxon>
        <taxon>Bacteroidota</taxon>
        <taxon>Sphingobacteriia</taxon>
        <taxon>Sphingobacteriales</taxon>
        <taxon>Sphingobacteriaceae</taxon>
        <taxon>Mucilaginibacter</taxon>
    </lineage>
</organism>
<keyword evidence="2" id="KW-1185">Reference proteome</keyword>
<dbReference type="EMBL" id="FNCG01000008">
    <property type="protein sequence ID" value="SDH27148.1"/>
    <property type="molecule type" value="Genomic_DNA"/>
</dbReference>